<gene>
    <name evidence="1" type="ORF">SNAT2548_LOCUS31333</name>
</gene>
<dbReference type="AlphaFoldDB" id="A0A812TZZ1"/>
<evidence type="ECO:0000313" key="1">
    <source>
        <dbReference type="EMBL" id="CAE7556958.1"/>
    </source>
</evidence>
<keyword evidence="2" id="KW-1185">Reference proteome</keyword>
<proteinExistence type="predicted"/>
<sequence length="396" mass="43694">MDCKQLAMKIIFFHGLESGPGARKHKWLQENYASVACVDMQMSVADPMKSHSFARNVMTNLFFTAPWNLPSRCIESSLEQCLSCQKDEMASVEHQNGVLVGSSWGGAVATLAIARGLWSGPAVLIAPAYFAVMGRFGAYSPENEPLAVYAAISERLKSPDYCGQVIVVHGTADERIPIDHSRTMAMATGMRLLEVEGADHSMRKTELPSFVEQDFETVLEAEHQRIDEDLDRETQSYLVKIEAQEKDLKERIELRAKVAETKDPAKAQQLRNMAESVTLAADAARRTKHTAKAARSSIARQKVAARKRALEKALGPEPAEAASREILRMQLPSQEALSTMSPQEVLAEVSATAATCFRSLQVVALRPPDETGRQTPRANRCIVACFLSLQYSEVRS</sequence>
<name>A0A812TZZ1_9DINO</name>
<dbReference type="Proteomes" id="UP000604046">
    <property type="component" value="Unassembled WGS sequence"/>
</dbReference>
<dbReference type="Gene3D" id="3.40.50.1820">
    <property type="entry name" value="alpha/beta hydrolase"/>
    <property type="match status" value="1"/>
</dbReference>
<protein>
    <submittedName>
        <fullName evidence="1">Uncharacterized protein</fullName>
    </submittedName>
</protein>
<dbReference type="EMBL" id="CAJNDS010002652">
    <property type="protein sequence ID" value="CAE7556958.1"/>
    <property type="molecule type" value="Genomic_DNA"/>
</dbReference>
<evidence type="ECO:0000313" key="2">
    <source>
        <dbReference type="Proteomes" id="UP000604046"/>
    </source>
</evidence>
<dbReference type="SUPFAM" id="SSF53474">
    <property type="entry name" value="alpha/beta-Hydrolases"/>
    <property type="match status" value="1"/>
</dbReference>
<accession>A0A812TZZ1</accession>
<reference evidence="1" key="1">
    <citation type="submission" date="2021-02" db="EMBL/GenBank/DDBJ databases">
        <authorList>
            <person name="Dougan E. K."/>
            <person name="Rhodes N."/>
            <person name="Thang M."/>
            <person name="Chan C."/>
        </authorList>
    </citation>
    <scope>NUCLEOTIDE SEQUENCE</scope>
</reference>
<comment type="caution">
    <text evidence="1">The sequence shown here is derived from an EMBL/GenBank/DDBJ whole genome shotgun (WGS) entry which is preliminary data.</text>
</comment>
<dbReference type="OrthoDB" id="448465at2759"/>
<organism evidence="1 2">
    <name type="scientific">Symbiodinium natans</name>
    <dbReference type="NCBI Taxonomy" id="878477"/>
    <lineage>
        <taxon>Eukaryota</taxon>
        <taxon>Sar</taxon>
        <taxon>Alveolata</taxon>
        <taxon>Dinophyceae</taxon>
        <taxon>Suessiales</taxon>
        <taxon>Symbiodiniaceae</taxon>
        <taxon>Symbiodinium</taxon>
    </lineage>
</organism>
<dbReference type="InterPro" id="IPR029058">
    <property type="entry name" value="AB_hydrolase_fold"/>
</dbReference>